<feature type="compositionally biased region" description="Polar residues" evidence="13">
    <location>
        <begin position="652"/>
        <end position="662"/>
    </location>
</feature>
<accession>A0A6S8IT67</accession>
<dbReference type="PRINTS" id="PR00109">
    <property type="entry name" value="TYRKINASE"/>
</dbReference>
<dbReference type="InterPro" id="IPR017441">
    <property type="entry name" value="Protein_kinase_ATP_BS"/>
</dbReference>
<dbReference type="GO" id="GO:0007168">
    <property type="term" value="P:receptor guanylyl cyclase signaling pathway"/>
    <property type="evidence" value="ECO:0007669"/>
    <property type="project" value="TreeGrafter"/>
</dbReference>
<evidence type="ECO:0000256" key="2">
    <source>
        <dbReference type="ARBA" id="ARBA00012202"/>
    </source>
</evidence>
<dbReference type="InterPro" id="IPR000719">
    <property type="entry name" value="Prot_kinase_dom"/>
</dbReference>
<evidence type="ECO:0000256" key="13">
    <source>
        <dbReference type="SAM" id="MobiDB-lite"/>
    </source>
</evidence>
<evidence type="ECO:0000256" key="5">
    <source>
        <dbReference type="ARBA" id="ARBA00022729"/>
    </source>
</evidence>
<feature type="signal peptide" evidence="14">
    <location>
        <begin position="1"/>
        <end position="24"/>
    </location>
</feature>
<dbReference type="SMART" id="SM00044">
    <property type="entry name" value="CYCc"/>
    <property type="match status" value="1"/>
</dbReference>
<feature type="domain" description="Guanylate cyclase" evidence="16">
    <location>
        <begin position="974"/>
        <end position="1105"/>
    </location>
</feature>
<dbReference type="GO" id="GO:0035556">
    <property type="term" value="P:intracellular signal transduction"/>
    <property type="evidence" value="ECO:0007669"/>
    <property type="project" value="InterPro"/>
</dbReference>
<evidence type="ECO:0000256" key="12">
    <source>
        <dbReference type="PROSITE-ProRule" id="PRU10141"/>
    </source>
</evidence>
<feature type="region of interest" description="Disordered" evidence="13">
    <location>
        <begin position="650"/>
        <end position="681"/>
    </location>
</feature>
<dbReference type="GO" id="GO:0001653">
    <property type="term" value="F:peptide receptor activity"/>
    <property type="evidence" value="ECO:0007669"/>
    <property type="project" value="TreeGrafter"/>
</dbReference>
<comment type="subcellular location">
    <subcellularLocation>
        <location evidence="1">Membrane</location>
        <topology evidence="1">Single-pass membrane protein</topology>
    </subcellularLocation>
</comment>
<dbReference type="Pfam" id="PF13517">
    <property type="entry name" value="FG-GAP_3"/>
    <property type="match status" value="3"/>
</dbReference>
<evidence type="ECO:0000256" key="7">
    <source>
        <dbReference type="ARBA" id="ARBA00022840"/>
    </source>
</evidence>
<feature type="binding site" evidence="12">
    <location>
        <position position="643"/>
    </location>
    <ligand>
        <name>ATP</name>
        <dbReference type="ChEBI" id="CHEBI:30616"/>
    </ligand>
</feature>
<dbReference type="CDD" id="cd13999">
    <property type="entry name" value="STKc_MAP3K-like"/>
    <property type="match status" value="1"/>
</dbReference>
<keyword evidence="8" id="KW-1133">Transmembrane helix</keyword>
<dbReference type="GO" id="GO:0005886">
    <property type="term" value="C:plasma membrane"/>
    <property type="evidence" value="ECO:0007669"/>
    <property type="project" value="TreeGrafter"/>
</dbReference>
<evidence type="ECO:0000256" key="3">
    <source>
        <dbReference type="ARBA" id="ARBA00022527"/>
    </source>
</evidence>
<evidence type="ECO:0000259" key="16">
    <source>
        <dbReference type="PROSITE" id="PS50125"/>
    </source>
</evidence>
<evidence type="ECO:0000256" key="4">
    <source>
        <dbReference type="ARBA" id="ARBA00022692"/>
    </source>
</evidence>
<dbReference type="Pfam" id="PF00211">
    <property type="entry name" value="Guanylate_cyc"/>
    <property type="match status" value="1"/>
</dbReference>
<keyword evidence="7 12" id="KW-0067">ATP-binding</keyword>
<gene>
    <name evidence="17" type="ORF">ACOF00016_LOCUS3371</name>
    <name evidence="18" type="ORF">ACOF00016_LOCUS3372</name>
</gene>
<dbReference type="SMART" id="SM00220">
    <property type="entry name" value="S_TKc"/>
    <property type="match status" value="1"/>
</dbReference>
<dbReference type="InterPro" id="IPR001245">
    <property type="entry name" value="Ser-Thr/Tyr_kinase_cat_dom"/>
</dbReference>
<dbReference type="InterPro" id="IPR029787">
    <property type="entry name" value="Nucleotide_cyclase"/>
</dbReference>
<keyword evidence="10" id="KW-0456">Lyase</keyword>
<name>A0A6S8IT67_9STRA</name>
<evidence type="ECO:0000259" key="15">
    <source>
        <dbReference type="PROSITE" id="PS50011"/>
    </source>
</evidence>
<keyword evidence="4" id="KW-0812">Transmembrane</keyword>
<feature type="domain" description="Protein kinase" evidence="15">
    <location>
        <begin position="616"/>
        <end position="931"/>
    </location>
</feature>
<dbReference type="InterPro" id="IPR050401">
    <property type="entry name" value="Cyclic_nucleotide_synthase"/>
</dbReference>
<dbReference type="EMBL" id="HBIM01003921">
    <property type="protein sequence ID" value="CAE0405344.1"/>
    <property type="molecule type" value="Transcribed_RNA"/>
</dbReference>
<evidence type="ECO:0000256" key="9">
    <source>
        <dbReference type="ARBA" id="ARBA00023136"/>
    </source>
</evidence>
<organism evidence="17">
    <name type="scientific">Amphora coffeiformis</name>
    <dbReference type="NCBI Taxonomy" id="265554"/>
    <lineage>
        <taxon>Eukaryota</taxon>
        <taxon>Sar</taxon>
        <taxon>Stramenopiles</taxon>
        <taxon>Ochrophyta</taxon>
        <taxon>Bacillariophyta</taxon>
        <taxon>Bacillariophyceae</taxon>
        <taxon>Bacillariophycidae</taxon>
        <taxon>Thalassiophysales</taxon>
        <taxon>Catenulaceae</taxon>
        <taxon>Amphora</taxon>
    </lineage>
</organism>
<dbReference type="InterPro" id="IPR008271">
    <property type="entry name" value="Ser/Thr_kinase_AS"/>
</dbReference>
<dbReference type="GO" id="GO:0004674">
    <property type="term" value="F:protein serine/threonine kinase activity"/>
    <property type="evidence" value="ECO:0007669"/>
    <property type="project" value="UniProtKB-KW"/>
</dbReference>
<evidence type="ECO:0000256" key="8">
    <source>
        <dbReference type="ARBA" id="ARBA00022989"/>
    </source>
</evidence>
<dbReference type="PANTHER" id="PTHR11920">
    <property type="entry name" value="GUANYLYL CYCLASE"/>
    <property type="match status" value="1"/>
</dbReference>
<keyword evidence="6 12" id="KW-0547">Nucleotide-binding</keyword>
<dbReference type="InterPro" id="IPR013517">
    <property type="entry name" value="FG-GAP"/>
</dbReference>
<protein>
    <recommendedName>
        <fullName evidence="2">guanylate cyclase</fullName>
        <ecNumber evidence="2">4.6.1.2</ecNumber>
    </recommendedName>
</protein>
<dbReference type="GO" id="GO:0005524">
    <property type="term" value="F:ATP binding"/>
    <property type="evidence" value="ECO:0007669"/>
    <property type="project" value="UniProtKB-UniRule"/>
</dbReference>
<sequence length="1253" mass="136289">MPSSSRFLMLALTVFCAVFTRTSGQEVNNLSEITASENASANTETMLNTADTSMGIDSITSTNITLPEQEVQAPLFDAEEDRVVVTLQAMGARCAVAADFDGDGRMDLVSASSNDNAVSWFRNLGPQEDGSVAFGIKEQITWNSLGSRIVTVADLNGDGAVDVVGASYYDSSLRWFENDGTGKFTPHLISDGVNEGQGVTVADVDHDGDADIITASSGDNTIAVFKNMDKGKFCQVKEIVDDNAMGARTVVAADLNGDGWIDLASASKDDDTVAWYPNDGTGHFPTKIIISAGPESTGAYSLVAVDIDNDGDQDLIVASNGNDHVSLWRNNGQGNFTKTLVYDNADFVLSVTAVDFDRDGDMDIASASFFDGHINWYENVDGEGYVWKNHTIYVGIQGHYVAYGDMDGDGDDDLIAVTHADNTVAVFLARTECDLAGDPSSHFNQECCHSGTAWNGTACDPCGEGTYGVGHGRDARCEPCPTDACVIPGLNLLPATCSGYTGCVDVEASVAACACPVDTMKDHITDACIPCSDGTIRPDHHGVHRGVESIDNYTLWEEQQGICFIPEVEDMTTMIVLMAALGAVALIGGLWVLHRQQALAKADAMWTINEKDITYDDPVAVLGNGSFGEVFKGYYRGTTVAVKRALPMPMSSAGSGTRTKSALTVPPGSQDGSVEDQRPGTVSMMQSTRQVFRNSNENPKIRTTLKSMTRKQMQDSFIQEMRILSKLRHPCITTVMGAVLGKRPLLVMEFMENGSLRDLLSNKTFPLDPELTLPLIRDVLQGIRFLHSAIPPIVHGDLKASNVLVDANFRAKIADFGLSARCTAVGTPYYMAPELLRGSPITTQSDVYSFGVLLWEVMTHKVPYEEIDDLSHEEIIELVAEGKLRPDCQEGLDRELVQCMEECWAQEPGKRPTLEELEMKLIPLCGQNLFLVMQERNKDAKKQSSLLQDVFPEHITKALLAGKKVTPEPHDCVTIYFSDIVGFTRISSMLSAAQVSDLLDRLYTLFDSLAEKHGVFKLETIGDSWVGVTNLTRKQADHAARIARFSIDAVQTALATPVHPDRPELGNVKIRVGFHSGPVVASVVGTRNPRYCLFGDSMNTASRMESGSEPLRIQCSDAAAQLVKAQDKSLKFSYRGKVKVKGKDFMKTHWLQGGDIDHNSHECEGSESEVGVLDEAMGKYLQKFDQAPEEAAPESAPEMHSEMAVEPSSHGKKNNKELSRSGHGSKKVLEEDPINVARKKYLQQRIKEAMGRA</sequence>
<dbReference type="GO" id="GO:0004383">
    <property type="term" value="F:guanylate cyclase activity"/>
    <property type="evidence" value="ECO:0007669"/>
    <property type="project" value="UniProtKB-EC"/>
</dbReference>
<dbReference type="Gene3D" id="1.10.510.10">
    <property type="entry name" value="Transferase(Phosphotransferase) domain 1"/>
    <property type="match status" value="1"/>
</dbReference>
<keyword evidence="11" id="KW-0141">cGMP biosynthesis</keyword>
<keyword evidence="3" id="KW-0723">Serine/threonine-protein kinase</keyword>
<dbReference type="AlphaFoldDB" id="A0A6S8IT67"/>
<dbReference type="PROSITE" id="PS00108">
    <property type="entry name" value="PROTEIN_KINASE_ST"/>
    <property type="match status" value="1"/>
</dbReference>
<dbReference type="SUPFAM" id="SSF56112">
    <property type="entry name" value="Protein kinase-like (PK-like)"/>
    <property type="match status" value="1"/>
</dbReference>
<dbReference type="InterPro" id="IPR028994">
    <property type="entry name" value="Integrin_alpha_N"/>
</dbReference>
<keyword evidence="3" id="KW-0808">Transferase</keyword>
<dbReference type="EMBL" id="HBIM01003922">
    <property type="protein sequence ID" value="CAE0405345.1"/>
    <property type="molecule type" value="Transcribed_RNA"/>
</dbReference>
<dbReference type="PROSITE" id="PS50011">
    <property type="entry name" value="PROTEIN_KINASE_DOM"/>
    <property type="match status" value="1"/>
</dbReference>
<dbReference type="Gene3D" id="2.130.10.130">
    <property type="entry name" value="Integrin alpha, N-terminal"/>
    <property type="match status" value="2"/>
</dbReference>
<keyword evidence="9" id="KW-0472">Membrane</keyword>
<dbReference type="CDD" id="cd07302">
    <property type="entry name" value="CHD"/>
    <property type="match status" value="1"/>
</dbReference>
<reference evidence="17" key="1">
    <citation type="submission" date="2021-01" db="EMBL/GenBank/DDBJ databases">
        <authorList>
            <person name="Corre E."/>
            <person name="Pelletier E."/>
            <person name="Niang G."/>
            <person name="Scheremetjew M."/>
            <person name="Finn R."/>
            <person name="Kale V."/>
            <person name="Holt S."/>
            <person name="Cochrane G."/>
            <person name="Meng A."/>
            <person name="Brown T."/>
            <person name="Cohen L."/>
        </authorList>
    </citation>
    <scope>NUCLEOTIDE SEQUENCE</scope>
    <source>
        <strain evidence="17">CCMP127</strain>
    </source>
</reference>
<dbReference type="PROSITE" id="PS00107">
    <property type="entry name" value="PROTEIN_KINASE_ATP"/>
    <property type="match status" value="1"/>
</dbReference>
<evidence type="ECO:0000256" key="6">
    <source>
        <dbReference type="ARBA" id="ARBA00022741"/>
    </source>
</evidence>
<dbReference type="PANTHER" id="PTHR11920:SF335">
    <property type="entry name" value="GUANYLATE CYCLASE"/>
    <property type="match status" value="1"/>
</dbReference>
<dbReference type="Gene3D" id="3.30.200.20">
    <property type="entry name" value="Phosphorylase Kinase, domain 1"/>
    <property type="match status" value="1"/>
</dbReference>
<dbReference type="InterPro" id="IPR001054">
    <property type="entry name" value="A/G_cyclase"/>
</dbReference>
<dbReference type="Pfam" id="PF07714">
    <property type="entry name" value="PK_Tyr_Ser-Thr"/>
    <property type="match status" value="1"/>
</dbReference>
<feature type="chain" id="PRO_5035676569" description="guanylate cyclase" evidence="14">
    <location>
        <begin position="25"/>
        <end position="1253"/>
    </location>
</feature>
<evidence type="ECO:0000256" key="14">
    <source>
        <dbReference type="SAM" id="SignalP"/>
    </source>
</evidence>
<evidence type="ECO:0000256" key="11">
    <source>
        <dbReference type="ARBA" id="ARBA00023293"/>
    </source>
</evidence>
<dbReference type="Gene3D" id="3.30.70.1230">
    <property type="entry name" value="Nucleotide cyclase"/>
    <property type="match status" value="1"/>
</dbReference>
<dbReference type="SUPFAM" id="SSF55073">
    <property type="entry name" value="Nucleotide cyclase"/>
    <property type="match status" value="1"/>
</dbReference>
<feature type="region of interest" description="Disordered" evidence="13">
    <location>
        <begin position="1186"/>
        <end position="1234"/>
    </location>
</feature>
<evidence type="ECO:0000313" key="18">
    <source>
        <dbReference type="EMBL" id="CAE0405345.1"/>
    </source>
</evidence>
<evidence type="ECO:0000256" key="10">
    <source>
        <dbReference type="ARBA" id="ARBA00023239"/>
    </source>
</evidence>
<dbReference type="InterPro" id="IPR011009">
    <property type="entry name" value="Kinase-like_dom_sf"/>
</dbReference>
<dbReference type="PROSITE" id="PS50125">
    <property type="entry name" value="GUANYLATE_CYCLASE_2"/>
    <property type="match status" value="1"/>
</dbReference>
<keyword evidence="3" id="KW-0418">Kinase</keyword>
<dbReference type="GO" id="GO:0004016">
    <property type="term" value="F:adenylate cyclase activity"/>
    <property type="evidence" value="ECO:0007669"/>
    <property type="project" value="TreeGrafter"/>
</dbReference>
<evidence type="ECO:0000313" key="17">
    <source>
        <dbReference type="EMBL" id="CAE0405344.1"/>
    </source>
</evidence>
<evidence type="ECO:0000256" key="1">
    <source>
        <dbReference type="ARBA" id="ARBA00004167"/>
    </source>
</evidence>
<keyword evidence="5 14" id="KW-0732">Signal</keyword>
<dbReference type="SUPFAM" id="SSF69318">
    <property type="entry name" value="Integrin alpha N-terminal domain"/>
    <property type="match status" value="1"/>
</dbReference>
<proteinExistence type="predicted"/>
<dbReference type="EC" id="4.6.1.2" evidence="2"/>